<dbReference type="AlphaFoldDB" id="A0A5J4XAJ7"/>
<accession>A0A5J4XAJ7</accession>
<comment type="caution">
    <text evidence="2">The sequence shown here is derived from an EMBL/GenBank/DDBJ whole genome shotgun (WGS) entry which is preliminary data.</text>
</comment>
<gene>
    <name evidence="2" type="ORF">EZS28_000311</name>
</gene>
<evidence type="ECO:0000256" key="1">
    <source>
        <dbReference type="SAM" id="Phobius"/>
    </source>
</evidence>
<keyword evidence="1" id="KW-1133">Transmembrane helix</keyword>
<feature type="transmembrane region" description="Helical" evidence="1">
    <location>
        <begin position="93"/>
        <end position="109"/>
    </location>
</feature>
<keyword evidence="1" id="KW-0812">Transmembrane</keyword>
<proteinExistence type="predicted"/>
<organism evidence="2 3">
    <name type="scientific">Streblomastix strix</name>
    <dbReference type="NCBI Taxonomy" id="222440"/>
    <lineage>
        <taxon>Eukaryota</taxon>
        <taxon>Metamonada</taxon>
        <taxon>Preaxostyla</taxon>
        <taxon>Oxymonadida</taxon>
        <taxon>Streblomastigidae</taxon>
        <taxon>Streblomastix</taxon>
    </lineage>
</organism>
<evidence type="ECO:0000313" key="2">
    <source>
        <dbReference type="EMBL" id="KAA6404174.1"/>
    </source>
</evidence>
<dbReference type="Proteomes" id="UP000324800">
    <property type="component" value="Unassembled WGS sequence"/>
</dbReference>
<keyword evidence="1" id="KW-0472">Membrane</keyword>
<dbReference type="EMBL" id="SNRW01000023">
    <property type="protein sequence ID" value="KAA6404174.1"/>
    <property type="molecule type" value="Genomic_DNA"/>
</dbReference>
<protein>
    <submittedName>
        <fullName evidence="2">Uncharacterized protein</fullName>
    </submittedName>
</protein>
<name>A0A5J4XAJ7_9EUKA</name>
<sequence>MEKDDQQAETEVDGIDAFSKFEKNLFMLGYPLFDQVKHPSLSYQSVLWAIQFMQLLTISFFRIDLGTQQQSGPSYIINFFEGTSESFILGRNITYLILAMLIIEFGIIVKNPDRVEPMMRFLQKSEM</sequence>
<reference evidence="2 3" key="1">
    <citation type="submission" date="2019-03" db="EMBL/GenBank/DDBJ databases">
        <title>Single cell metagenomics reveals metabolic interactions within the superorganism composed of flagellate Streblomastix strix and complex community of Bacteroidetes bacteria on its surface.</title>
        <authorList>
            <person name="Treitli S.C."/>
            <person name="Kolisko M."/>
            <person name="Husnik F."/>
            <person name="Keeling P."/>
            <person name="Hampl V."/>
        </authorList>
    </citation>
    <scope>NUCLEOTIDE SEQUENCE [LARGE SCALE GENOMIC DNA]</scope>
    <source>
        <strain evidence="2">ST1C</strain>
    </source>
</reference>
<evidence type="ECO:0000313" key="3">
    <source>
        <dbReference type="Proteomes" id="UP000324800"/>
    </source>
</evidence>